<evidence type="ECO:0000313" key="8">
    <source>
        <dbReference type="EMBL" id="PAY22299.1"/>
    </source>
</evidence>
<dbReference type="GO" id="GO:0003677">
    <property type="term" value="F:DNA binding"/>
    <property type="evidence" value="ECO:0007669"/>
    <property type="project" value="UniProtKB-KW"/>
</dbReference>
<dbReference type="CDD" id="cd08411">
    <property type="entry name" value="PBP2_OxyR"/>
    <property type="match status" value="1"/>
</dbReference>
<name>A0A2A2WM58_9ACTN</name>
<dbReference type="PRINTS" id="PR00039">
    <property type="entry name" value="HTHLYSR"/>
</dbReference>
<dbReference type="Gene3D" id="3.40.190.10">
    <property type="entry name" value="Periplasmic binding protein-like II"/>
    <property type="match status" value="2"/>
</dbReference>
<dbReference type="AlphaFoldDB" id="A0A2A2WM58"/>
<proteinExistence type="inferred from homology"/>
<keyword evidence="2" id="KW-0805">Transcription regulation</keyword>
<dbReference type="InterPro" id="IPR036388">
    <property type="entry name" value="WH-like_DNA-bd_sf"/>
</dbReference>
<dbReference type="PROSITE" id="PS50931">
    <property type="entry name" value="HTH_LYSR"/>
    <property type="match status" value="1"/>
</dbReference>
<gene>
    <name evidence="8" type="ORF">CEY15_14455</name>
</gene>
<evidence type="ECO:0000256" key="5">
    <source>
        <dbReference type="ARBA" id="ARBA00023163"/>
    </source>
</evidence>
<dbReference type="Proteomes" id="UP000218810">
    <property type="component" value="Unassembled WGS sequence"/>
</dbReference>
<dbReference type="GO" id="GO:0032993">
    <property type="term" value="C:protein-DNA complex"/>
    <property type="evidence" value="ECO:0007669"/>
    <property type="project" value="TreeGrafter"/>
</dbReference>
<dbReference type="Pfam" id="PF03466">
    <property type="entry name" value="LysR_substrate"/>
    <property type="match status" value="1"/>
</dbReference>
<dbReference type="InterPro" id="IPR036390">
    <property type="entry name" value="WH_DNA-bd_sf"/>
</dbReference>
<evidence type="ECO:0000256" key="6">
    <source>
        <dbReference type="ARBA" id="ARBA00040885"/>
    </source>
</evidence>
<dbReference type="PANTHER" id="PTHR30346">
    <property type="entry name" value="TRANSCRIPTIONAL DUAL REGULATOR HCAR-RELATED"/>
    <property type="match status" value="1"/>
</dbReference>
<feature type="domain" description="HTH lysR-type" evidence="7">
    <location>
        <begin position="8"/>
        <end position="65"/>
    </location>
</feature>
<keyword evidence="3" id="KW-0238">DNA-binding</keyword>
<evidence type="ECO:0000256" key="2">
    <source>
        <dbReference type="ARBA" id="ARBA00023015"/>
    </source>
</evidence>
<dbReference type="SUPFAM" id="SSF53850">
    <property type="entry name" value="Periplasmic binding protein-like II"/>
    <property type="match status" value="1"/>
</dbReference>
<evidence type="ECO:0000256" key="4">
    <source>
        <dbReference type="ARBA" id="ARBA00023159"/>
    </source>
</evidence>
<dbReference type="EMBL" id="NTGA01000026">
    <property type="protein sequence ID" value="PAY22299.1"/>
    <property type="molecule type" value="Genomic_DNA"/>
</dbReference>
<dbReference type="SUPFAM" id="SSF46785">
    <property type="entry name" value="Winged helix' DNA-binding domain"/>
    <property type="match status" value="1"/>
</dbReference>
<accession>A0A2A2WM58</accession>
<keyword evidence="9" id="KW-1185">Reference proteome</keyword>
<dbReference type="InterPro" id="IPR005119">
    <property type="entry name" value="LysR_subst-bd"/>
</dbReference>
<keyword evidence="5" id="KW-0804">Transcription</keyword>
<comment type="caution">
    <text evidence="8">The sequence shown here is derived from an EMBL/GenBank/DDBJ whole genome shotgun (WGS) entry which is preliminary data.</text>
</comment>
<reference evidence="9" key="1">
    <citation type="submission" date="2017-09" db="EMBL/GenBank/DDBJ databases">
        <authorList>
            <person name="Zhang Y."/>
            <person name="Huang X."/>
            <person name="Liu J."/>
            <person name="Lu L."/>
            <person name="Peng K."/>
        </authorList>
    </citation>
    <scope>NUCLEOTIDE SEQUENCE [LARGE SCALE GENOMIC DNA]</scope>
    <source>
        <strain evidence="9">S-XJ-1</strain>
    </source>
</reference>
<dbReference type="FunFam" id="1.10.10.10:FF:000001">
    <property type="entry name" value="LysR family transcriptional regulator"/>
    <property type="match status" value="1"/>
</dbReference>
<evidence type="ECO:0000259" key="7">
    <source>
        <dbReference type="PROSITE" id="PS50931"/>
    </source>
</evidence>
<comment type="similarity">
    <text evidence="1">Belongs to the LysR transcriptional regulatory family.</text>
</comment>
<evidence type="ECO:0000256" key="3">
    <source>
        <dbReference type="ARBA" id="ARBA00023125"/>
    </source>
</evidence>
<organism evidence="8 9">
    <name type="scientific">Dietzia natronolimnaea</name>
    <dbReference type="NCBI Taxonomy" id="161920"/>
    <lineage>
        <taxon>Bacteria</taxon>
        <taxon>Bacillati</taxon>
        <taxon>Actinomycetota</taxon>
        <taxon>Actinomycetes</taxon>
        <taxon>Mycobacteriales</taxon>
        <taxon>Dietziaceae</taxon>
        <taxon>Dietzia</taxon>
    </lineage>
</organism>
<sequence>MVNQRFVPSVTQLRVFLAVAERLHFRSAAEELGMSQPSLSQALATLEEGLRVHLVERSTRTVLVTPVGHQLLPFARAAVGAMDAVADIAAGSGGPMSGDVRIGVIPTAAPYLLPGLLPALSDRFPDLRPRIVEDQTARLLEQLRSGALDVAIMALPTDAAGAAGMPLYAEPFALLVPAGHPLDGRDDLSLEALVELPLLMLDEGHCLRDQTVDLCRRVSAPILGRGGSRAASLTTAVRCVAGGLGVMIVPESAVVSESRDPGLGVARFREPAPGRTMGLVLRTATADDDAYTELGSVITGVAQRLFGAVPA</sequence>
<dbReference type="Gene3D" id="1.10.10.10">
    <property type="entry name" value="Winged helix-like DNA-binding domain superfamily/Winged helix DNA-binding domain"/>
    <property type="match status" value="1"/>
</dbReference>
<protein>
    <recommendedName>
        <fullName evidence="6">Probable hydrogen peroxide-inducible genes activator</fullName>
    </recommendedName>
</protein>
<dbReference type="GO" id="GO:0003700">
    <property type="term" value="F:DNA-binding transcription factor activity"/>
    <property type="evidence" value="ECO:0007669"/>
    <property type="project" value="InterPro"/>
</dbReference>
<dbReference type="RefSeq" id="WP_017837727.1">
    <property type="nucleotide sequence ID" value="NZ_NTGA01000026.1"/>
</dbReference>
<dbReference type="Pfam" id="PF00126">
    <property type="entry name" value="HTH_1"/>
    <property type="match status" value="1"/>
</dbReference>
<evidence type="ECO:0000313" key="9">
    <source>
        <dbReference type="Proteomes" id="UP000218810"/>
    </source>
</evidence>
<keyword evidence="4" id="KW-0010">Activator</keyword>
<dbReference type="InterPro" id="IPR000847">
    <property type="entry name" value="LysR_HTH_N"/>
</dbReference>
<evidence type="ECO:0000256" key="1">
    <source>
        <dbReference type="ARBA" id="ARBA00009437"/>
    </source>
</evidence>
<dbReference type="OrthoDB" id="9775392at2"/>
<dbReference type="PANTHER" id="PTHR30346:SF26">
    <property type="entry name" value="HYDROGEN PEROXIDE-INDUCIBLE GENES ACTIVATOR"/>
    <property type="match status" value="1"/>
</dbReference>